<dbReference type="GO" id="GO:0016787">
    <property type="term" value="F:hydrolase activity"/>
    <property type="evidence" value="ECO:0007669"/>
    <property type="project" value="TreeGrafter"/>
</dbReference>
<dbReference type="GO" id="GO:0016020">
    <property type="term" value="C:membrane"/>
    <property type="evidence" value="ECO:0007669"/>
    <property type="project" value="UniProtKB-SubCell"/>
</dbReference>
<dbReference type="RefSeq" id="WP_106676918.1">
    <property type="nucleotide sequence ID" value="NZ_JACHWV010000001.1"/>
</dbReference>
<evidence type="ECO:0000256" key="5">
    <source>
        <dbReference type="ARBA" id="ARBA00023136"/>
    </source>
</evidence>
<gene>
    <name evidence="7" type="ORF">C7H61_02815</name>
</gene>
<dbReference type="InterPro" id="IPR012506">
    <property type="entry name" value="TMEM86B-like"/>
</dbReference>
<reference evidence="7 8" key="1">
    <citation type="submission" date="2018-03" db="EMBL/GenBank/DDBJ databases">
        <title>Mesoflavibacter sp. HG37 and Mesoflavibacter sp. HG96 sp.nov., two marine bacteria isolated from seawater of Western Pacific Ocean.</title>
        <authorList>
            <person name="Cheng H."/>
            <person name="Wu Y.-H."/>
            <person name="Guo L.-L."/>
            <person name="Xu X.-W."/>
        </authorList>
    </citation>
    <scope>NUCLEOTIDE SEQUENCE [LARGE SCALE GENOMIC DNA]</scope>
    <source>
        <strain evidence="7 8">KCTC 42117</strain>
    </source>
</reference>
<keyword evidence="4 6" id="KW-1133">Transmembrane helix</keyword>
<feature type="transmembrane region" description="Helical" evidence="6">
    <location>
        <begin position="36"/>
        <end position="52"/>
    </location>
</feature>
<feature type="transmembrane region" description="Helical" evidence="6">
    <location>
        <begin position="87"/>
        <end position="104"/>
    </location>
</feature>
<dbReference type="EMBL" id="PXOT01000015">
    <property type="protein sequence ID" value="PSG93461.1"/>
    <property type="molecule type" value="Genomic_DNA"/>
</dbReference>
<comment type="subcellular location">
    <subcellularLocation>
        <location evidence="1">Membrane</location>
        <topology evidence="1">Multi-pass membrane protein</topology>
    </subcellularLocation>
</comment>
<dbReference type="Pfam" id="PF07947">
    <property type="entry name" value="YhhN"/>
    <property type="match status" value="1"/>
</dbReference>
<organism evidence="7 8">
    <name type="scientific">Mesoflavibacter zeaxanthinifaciens subsp. sabulilitoris</name>
    <dbReference type="NCBI Taxonomy" id="1520893"/>
    <lineage>
        <taxon>Bacteria</taxon>
        <taxon>Pseudomonadati</taxon>
        <taxon>Bacteroidota</taxon>
        <taxon>Flavobacteriia</taxon>
        <taxon>Flavobacteriales</taxon>
        <taxon>Flavobacteriaceae</taxon>
        <taxon>Mesoflavibacter</taxon>
    </lineage>
</organism>
<keyword evidence="3 6" id="KW-0812">Transmembrane</keyword>
<keyword evidence="5 6" id="KW-0472">Membrane</keyword>
<feature type="transmembrane region" description="Helical" evidence="6">
    <location>
        <begin position="142"/>
        <end position="161"/>
    </location>
</feature>
<dbReference type="Proteomes" id="UP000238430">
    <property type="component" value="Unassembled WGS sequence"/>
</dbReference>
<dbReference type="PANTHER" id="PTHR31885:SF6">
    <property type="entry name" value="GH04784P"/>
    <property type="match status" value="1"/>
</dbReference>
<evidence type="ECO:0000256" key="4">
    <source>
        <dbReference type="ARBA" id="ARBA00022989"/>
    </source>
</evidence>
<protein>
    <recommendedName>
        <fullName evidence="9">YhhN-like protein</fullName>
    </recommendedName>
</protein>
<comment type="caution">
    <text evidence="7">The sequence shown here is derived from an EMBL/GenBank/DDBJ whole genome shotgun (WGS) entry which is preliminary data.</text>
</comment>
<feature type="transmembrane region" description="Helical" evidence="6">
    <location>
        <begin position="116"/>
        <end position="136"/>
    </location>
</feature>
<dbReference type="PANTHER" id="PTHR31885">
    <property type="entry name" value="GH04784P"/>
    <property type="match status" value="1"/>
</dbReference>
<keyword evidence="8" id="KW-1185">Reference proteome</keyword>
<evidence type="ECO:0000313" key="8">
    <source>
        <dbReference type="Proteomes" id="UP000238430"/>
    </source>
</evidence>
<evidence type="ECO:0000256" key="2">
    <source>
        <dbReference type="ARBA" id="ARBA00007375"/>
    </source>
</evidence>
<feature type="transmembrane region" description="Helical" evidence="6">
    <location>
        <begin position="173"/>
        <end position="195"/>
    </location>
</feature>
<feature type="transmembrane region" description="Helical" evidence="6">
    <location>
        <begin position="12"/>
        <end position="30"/>
    </location>
</feature>
<sequence length="231" mass="27265">MKLIFKDVKLFTLLYFLVFIIDTFIKNSQFRFPFRYISKTLLILILLLFYIVNQKEKSVFNYRLVILALFSFIIGDLVLVGENTTKSFAIGGVFFGIAKAFYIVRFRNKKDFYIKNLLPFLLFCFIYMSLMMNFIYSKLGLYFIPTLIYLFVVLLLGQIAYLRKNEVNNLSYYLVLIGVLFSMVSDSIAFLKSFYDSSFFYHKYTIMLFYSLSQYLIVLGILKENNTLVTS</sequence>
<name>A0A2T1NKN0_9FLAO</name>
<feature type="transmembrane region" description="Helical" evidence="6">
    <location>
        <begin position="64"/>
        <end position="81"/>
    </location>
</feature>
<dbReference type="OrthoDB" id="1424724at2"/>
<feature type="transmembrane region" description="Helical" evidence="6">
    <location>
        <begin position="201"/>
        <end position="222"/>
    </location>
</feature>
<evidence type="ECO:0000256" key="3">
    <source>
        <dbReference type="ARBA" id="ARBA00022692"/>
    </source>
</evidence>
<accession>A0A2T1NKN0</accession>
<evidence type="ECO:0000256" key="1">
    <source>
        <dbReference type="ARBA" id="ARBA00004141"/>
    </source>
</evidence>
<evidence type="ECO:0008006" key="9">
    <source>
        <dbReference type="Google" id="ProtNLM"/>
    </source>
</evidence>
<evidence type="ECO:0000256" key="6">
    <source>
        <dbReference type="SAM" id="Phobius"/>
    </source>
</evidence>
<evidence type="ECO:0000313" key="7">
    <source>
        <dbReference type="EMBL" id="PSG93461.1"/>
    </source>
</evidence>
<proteinExistence type="inferred from homology"/>
<comment type="similarity">
    <text evidence="2">Belongs to the TMEM86 family.</text>
</comment>
<dbReference type="AlphaFoldDB" id="A0A2T1NKN0"/>